<gene>
    <name evidence="1" type="ORF">SS1G_08867</name>
</gene>
<organism evidence="1 2">
    <name type="scientific">Sclerotinia sclerotiorum (strain ATCC 18683 / 1980 / Ss-1)</name>
    <name type="common">White mold</name>
    <name type="synonym">Whetzelinia sclerotiorum</name>
    <dbReference type="NCBI Taxonomy" id="665079"/>
    <lineage>
        <taxon>Eukaryota</taxon>
        <taxon>Fungi</taxon>
        <taxon>Dikarya</taxon>
        <taxon>Ascomycota</taxon>
        <taxon>Pezizomycotina</taxon>
        <taxon>Leotiomycetes</taxon>
        <taxon>Helotiales</taxon>
        <taxon>Sclerotiniaceae</taxon>
        <taxon>Sclerotinia</taxon>
    </lineage>
</organism>
<proteinExistence type="predicted"/>
<dbReference type="EMBL" id="CH476632">
    <property type="protein sequence ID" value="EDN93002.1"/>
    <property type="molecule type" value="Genomic_DNA"/>
</dbReference>
<dbReference type="KEGG" id="ssl:SS1G_08867"/>
<protein>
    <submittedName>
        <fullName evidence="1">Uncharacterized protein</fullName>
    </submittedName>
</protein>
<dbReference type="RefSeq" id="XP_001590103.1">
    <property type="nucleotide sequence ID" value="XM_001590053.1"/>
</dbReference>
<reference evidence="2" key="1">
    <citation type="journal article" date="2011" name="PLoS Genet.">
        <title>Genomic analysis of the necrotrophic fungal pathogens Sclerotinia sclerotiorum and Botrytis cinerea.</title>
        <authorList>
            <person name="Amselem J."/>
            <person name="Cuomo C.A."/>
            <person name="van Kan J.A."/>
            <person name="Viaud M."/>
            <person name="Benito E.P."/>
            <person name="Couloux A."/>
            <person name="Coutinho P.M."/>
            <person name="de Vries R.P."/>
            <person name="Dyer P.S."/>
            <person name="Fillinger S."/>
            <person name="Fournier E."/>
            <person name="Gout L."/>
            <person name="Hahn M."/>
            <person name="Kohn L."/>
            <person name="Lapalu N."/>
            <person name="Plummer K.M."/>
            <person name="Pradier J.M."/>
            <person name="Quevillon E."/>
            <person name="Sharon A."/>
            <person name="Simon A."/>
            <person name="ten Have A."/>
            <person name="Tudzynski B."/>
            <person name="Tudzynski P."/>
            <person name="Wincker P."/>
            <person name="Andrew M."/>
            <person name="Anthouard V."/>
            <person name="Beever R.E."/>
            <person name="Beffa R."/>
            <person name="Benoit I."/>
            <person name="Bouzid O."/>
            <person name="Brault B."/>
            <person name="Chen Z."/>
            <person name="Choquer M."/>
            <person name="Collemare J."/>
            <person name="Cotton P."/>
            <person name="Danchin E.G."/>
            <person name="Da Silva C."/>
            <person name="Gautier A."/>
            <person name="Giraud C."/>
            <person name="Giraud T."/>
            <person name="Gonzalez C."/>
            <person name="Grossetete S."/>
            <person name="Guldener U."/>
            <person name="Henrissat B."/>
            <person name="Howlett B.J."/>
            <person name="Kodira C."/>
            <person name="Kretschmer M."/>
            <person name="Lappartient A."/>
            <person name="Leroch M."/>
            <person name="Levis C."/>
            <person name="Mauceli E."/>
            <person name="Neuveglise C."/>
            <person name="Oeser B."/>
            <person name="Pearson M."/>
            <person name="Poulain J."/>
            <person name="Poussereau N."/>
            <person name="Quesneville H."/>
            <person name="Rascle C."/>
            <person name="Schumacher J."/>
            <person name="Segurens B."/>
            <person name="Sexton A."/>
            <person name="Silva E."/>
            <person name="Sirven C."/>
            <person name="Soanes D.M."/>
            <person name="Talbot N.J."/>
            <person name="Templeton M."/>
            <person name="Yandava C."/>
            <person name="Yarden O."/>
            <person name="Zeng Q."/>
            <person name="Rollins J.A."/>
            <person name="Lebrun M.H."/>
            <person name="Dickman M."/>
        </authorList>
    </citation>
    <scope>NUCLEOTIDE SEQUENCE [LARGE SCALE GENOMIC DNA]</scope>
    <source>
        <strain evidence="2">ATCC 18683 / 1980 / Ss-1</strain>
    </source>
</reference>
<keyword evidence="2" id="KW-1185">Reference proteome</keyword>
<dbReference type="InParanoid" id="A7EU60"/>
<sequence>MLLGERLVSQNKPIDVFKVETRARIAYIKSTAANIIEAPDSAPPTWWSYGTDSS</sequence>
<evidence type="ECO:0000313" key="2">
    <source>
        <dbReference type="Proteomes" id="UP000001312"/>
    </source>
</evidence>
<evidence type="ECO:0000313" key="1">
    <source>
        <dbReference type="EMBL" id="EDN93002.1"/>
    </source>
</evidence>
<name>A7EU60_SCLS1</name>
<dbReference type="Proteomes" id="UP000001312">
    <property type="component" value="Unassembled WGS sequence"/>
</dbReference>
<dbReference type="AlphaFoldDB" id="A7EU60"/>
<dbReference type="GeneID" id="5486430"/>
<accession>A7EU60</accession>